<protein>
    <submittedName>
        <fullName evidence="2">Uncharacterized protein</fullName>
    </submittedName>
</protein>
<comment type="caution">
    <text evidence="2">The sequence shown here is derived from an EMBL/GenBank/DDBJ whole genome shotgun (WGS) entry which is preliminary data.</text>
</comment>
<dbReference type="EMBL" id="JARK01001352">
    <property type="protein sequence ID" value="EYC22678.1"/>
    <property type="molecule type" value="Genomic_DNA"/>
</dbReference>
<dbReference type="AlphaFoldDB" id="A0A016V7H8"/>
<reference evidence="3" key="1">
    <citation type="journal article" date="2015" name="Nat. Genet.">
        <title>The genome and transcriptome of the zoonotic hookworm Ancylostoma ceylanicum identify infection-specific gene families.</title>
        <authorList>
            <person name="Schwarz E.M."/>
            <person name="Hu Y."/>
            <person name="Antoshechkin I."/>
            <person name="Miller M.M."/>
            <person name="Sternberg P.W."/>
            <person name="Aroian R.V."/>
        </authorList>
    </citation>
    <scope>NUCLEOTIDE SEQUENCE</scope>
    <source>
        <strain evidence="3">HY135</strain>
    </source>
</reference>
<evidence type="ECO:0000313" key="3">
    <source>
        <dbReference type="Proteomes" id="UP000024635"/>
    </source>
</evidence>
<dbReference type="OrthoDB" id="5837934at2759"/>
<accession>A0A016V7H8</accession>
<gene>
    <name evidence="2" type="primary">Acey_s0016.g2893</name>
    <name evidence="2" type="ORF">Y032_0016g2893</name>
</gene>
<evidence type="ECO:0000256" key="1">
    <source>
        <dbReference type="SAM" id="MobiDB-lite"/>
    </source>
</evidence>
<feature type="region of interest" description="Disordered" evidence="1">
    <location>
        <begin position="1"/>
        <end position="35"/>
    </location>
</feature>
<dbReference type="Proteomes" id="UP000024635">
    <property type="component" value="Unassembled WGS sequence"/>
</dbReference>
<sequence>MASIPDEDDMLRTPEEVDSQDEMDLEEARTNDSVSTHYNKEFEKLAAKILSQLNMVGITCDSELGKSMHTDDPRRESVMALVQEQTAVAKEIVKGTLAELHELGCPRVGTDMVEALKQSRIYKGTQLLKRLVKHKALKKVMQEACSTLNCQELQINERIQSLLVKSEKAKKKCEDLHDLLKAAPTEIFVLEISLNFKVFGDGELIGSDETV</sequence>
<name>A0A016V7H8_9BILA</name>
<feature type="compositionally biased region" description="Acidic residues" evidence="1">
    <location>
        <begin position="16"/>
        <end position="25"/>
    </location>
</feature>
<keyword evidence="3" id="KW-1185">Reference proteome</keyword>
<proteinExistence type="predicted"/>
<organism evidence="2 3">
    <name type="scientific">Ancylostoma ceylanicum</name>
    <dbReference type="NCBI Taxonomy" id="53326"/>
    <lineage>
        <taxon>Eukaryota</taxon>
        <taxon>Metazoa</taxon>
        <taxon>Ecdysozoa</taxon>
        <taxon>Nematoda</taxon>
        <taxon>Chromadorea</taxon>
        <taxon>Rhabditida</taxon>
        <taxon>Rhabditina</taxon>
        <taxon>Rhabditomorpha</taxon>
        <taxon>Strongyloidea</taxon>
        <taxon>Ancylostomatidae</taxon>
        <taxon>Ancylostomatinae</taxon>
        <taxon>Ancylostoma</taxon>
    </lineage>
</organism>
<evidence type="ECO:0000313" key="2">
    <source>
        <dbReference type="EMBL" id="EYC22678.1"/>
    </source>
</evidence>